<dbReference type="InterPro" id="IPR023801">
    <property type="entry name" value="His_deacetylse_dom"/>
</dbReference>
<reference evidence="5" key="1">
    <citation type="submission" date="2020-05" db="EMBL/GenBank/DDBJ databases">
        <authorList>
            <person name="Chiriac C."/>
            <person name="Salcher M."/>
            <person name="Ghai R."/>
            <person name="Kavagutti S V."/>
        </authorList>
    </citation>
    <scope>NUCLEOTIDE SEQUENCE</scope>
</reference>
<evidence type="ECO:0000256" key="3">
    <source>
        <dbReference type="ARBA" id="ARBA00022627"/>
    </source>
</evidence>
<dbReference type="CDD" id="cd09994">
    <property type="entry name" value="HDAC_AcuC_like"/>
    <property type="match status" value="1"/>
</dbReference>
<dbReference type="EMBL" id="CAEZZX010000042">
    <property type="protein sequence ID" value="CAB4774274.1"/>
    <property type="molecule type" value="Genomic_DNA"/>
</dbReference>
<accession>A0A6J6VRV0</accession>
<dbReference type="UniPathway" id="UPA00040"/>
<dbReference type="InterPro" id="IPR037138">
    <property type="entry name" value="His_deacetylse_dom_sf"/>
</dbReference>
<gene>
    <name evidence="5" type="ORF">UFOPK2938_00323</name>
</gene>
<evidence type="ECO:0000313" key="5">
    <source>
        <dbReference type="EMBL" id="CAB4774274.1"/>
    </source>
</evidence>
<dbReference type="PRINTS" id="PR01270">
    <property type="entry name" value="HDASUPER"/>
</dbReference>
<proteinExistence type="predicted"/>
<organism evidence="5">
    <name type="scientific">freshwater metagenome</name>
    <dbReference type="NCBI Taxonomy" id="449393"/>
    <lineage>
        <taxon>unclassified sequences</taxon>
        <taxon>metagenomes</taxon>
        <taxon>ecological metagenomes</taxon>
    </lineage>
</organism>
<dbReference type="Pfam" id="PF00850">
    <property type="entry name" value="Hist_deacetyl"/>
    <property type="match status" value="1"/>
</dbReference>
<comment type="pathway">
    <text evidence="1">Ketone degradation; acetoin degradation.</text>
</comment>
<evidence type="ECO:0000256" key="1">
    <source>
        <dbReference type="ARBA" id="ARBA00005101"/>
    </source>
</evidence>
<evidence type="ECO:0000256" key="2">
    <source>
        <dbReference type="ARBA" id="ARBA00020218"/>
    </source>
</evidence>
<protein>
    <recommendedName>
        <fullName evidence="2">Acetoin utilization protein AcuC</fullName>
    </recommendedName>
</protein>
<dbReference type="InterPro" id="IPR023696">
    <property type="entry name" value="Ureohydrolase_dom_sf"/>
</dbReference>
<feature type="domain" description="Histone deacetylase" evidence="4">
    <location>
        <begin position="22"/>
        <end position="319"/>
    </location>
</feature>
<dbReference type="GO" id="GO:0045150">
    <property type="term" value="P:acetoin catabolic process"/>
    <property type="evidence" value="ECO:0007669"/>
    <property type="project" value="UniProtKB-UniPathway"/>
</dbReference>
<dbReference type="InterPro" id="IPR000286">
    <property type="entry name" value="HDACs"/>
</dbReference>
<name>A0A6J6VRV0_9ZZZZ</name>
<keyword evidence="3" id="KW-0006">Acetoin catabolism</keyword>
<dbReference type="InterPro" id="IPR003085">
    <property type="entry name" value="AcuC"/>
</dbReference>
<dbReference type="AlphaFoldDB" id="A0A6J6VRV0"/>
<dbReference type="GO" id="GO:0040029">
    <property type="term" value="P:epigenetic regulation of gene expression"/>
    <property type="evidence" value="ECO:0007669"/>
    <property type="project" value="TreeGrafter"/>
</dbReference>
<dbReference type="Gene3D" id="3.40.800.20">
    <property type="entry name" value="Histone deacetylase domain"/>
    <property type="match status" value="1"/>
</dbReference>
<dbReference type="PANTHER" id="PTHR10625:SF10">
    <property type="entry name" value="HISTONE DEACETYLASE HDAC1"/>
    <property type="match status" value="1"/>
</dbReference>
<dbReference type="PRINTS" id="PR01272">
    <property type="entry name" value="ACUCPROTEIN"/>
</dbReference>
<dbReference type="GO" id="GO:0004407">
    <property type="term" value="F:histone deacetylase activity"/>
    <property type="evidence" value="ECO:0007669"/>
    <property type="project" value="TreeGrafter"/>
</dbReference>
<sequence>MSESVAVMWDDAMVAYDFGRGHPLSPIRVRLTMDLAHQLGLLALDNVDVVQPAQASPAELGLVHSAEYINAVTACSEPGAECQFEFGLGTDDNPLFANMHEATALIAGATLEAARTVWSGEHDHAINIAGGFHHAMADSASGFCVYNDLALGISWLLANGAQRVVYIDVDVHHGDGVERIFWDDPRVMTISLHESGVTQFPGTGWASDTGGAGAEGTAVNCALPAGAGDAQWLRALDAIVPPLLAAFAPDVVISQHGCDGHHADPLGHMNLSIDGQTAMAQRIHQWVHKFTKGKWVVTGGGGYAIVDVVPRAWTQLIAEVCGHGLSTDTELPALWRSETEALTGITAPVTAGENAACSTYSWVSDRRADDATDQAIEQTRTAVFPHFGLDPDSAQ</sequence>
<evidence type="ECO:0000259" key="4">
    <source>
        <dbReference type="Pfam" id="PF00850"/>
    </source>
</evidence>
<dbReference type="SUPFAM" id="SSF52768">
    <property type="entry name" value="Arginase/deacetylase"/>
    <property type="match status" value="1"/>
</dbReference>
<dbReference type="PANTHER" id="PTHR10625">
    <property type="entry name" value="HISTONE DEACETYLASE HDAC1-RELATED"/>
    <property type="match status" value="1"/>
</dbReference>